<dbReference type="PANTHER" id="PTHR12483:SF30">
    <property type="entry name" value="COPPER TRANSPORT PROTEIN"/>
    <property type="match status" value="1"/>
</dbReference>
<dbReference type="PANTHER" id="PTHR12483">
    <property type="entry name" value="SOLUTE CARRIER FAMILY 31 COPPER TRANSPORTERS"/>
    <property type="match status" value="1"/>
</dbReference>
<feature type="transmembrane region" description="Helical" evidence="4">
    <location>
        <begin position="98"/>
        <end position="120"/>
    </location>
</feature>
<evidence type="ECO:0000256" key="2">
    <source>
        <dbReference type="ARBA" id="ARBA00022989"/>
    </source>
</evidence>
<evidence type="ECO:0000313" key="6">
    <source>
        <dbReference type="WBParaSite" id="L893_g1853.t1"/>
    </source>
</evidence>
<keyword evidence="4" id="KW-0186">Copper</keyword>
<proteinExistence type="inferred from homology"/>
<feature type="transmembrane region" description="Helical" evidence="4">
    <location>
        <begin position="126"/>
        <end position="145"/>
    </location>
</feature>
<dbReference type="GO" id="GO:0016020">
    <property type="term" value="C:membrane"/>
    <property type="evidence" value="ECO:0007669"/>
    <property type="project" value="UniProtKB-SubCell"/>
</dbReference>
<protein>
    <recommendedName>
        <fullName evidence="4">Copper transport protein</fullName>
    </recommendedName>
</protein>
<evidence type="ECO:0000256" key="3">
    <source>
        <dbReference type="ARBA" id="ARBA00023136"/>
    </source>
</evidence>
<keyword evidence="4" id="KW-0813">Transport</keyword>
<comment type="subcellular location">
    <subcellularLocation>
        <location evidence="4">Membrane</location>
        <topology evidence="4">Multi-pass membrane protein</topology>
    </subcellularLocation>
</comment>
<comment type="similarity">
    <text evidence="4">Belongs to the copper transporter (Ctr) (TC 1.A.56) family. SLC31A subfamily.</text>
</comment>
<dbReference type="WBParaSite" id="L893_g1853.t1">
    <property type="protein sequence ID" value="L893_g1853.t1"/>
    <property type="gene ID" value="L893_g1853"/>
</dbReference>
<keyword evidence="3 4" id="KW-0472">Membrane</keyword>
<dbReference type="Pfam" id="PF04145">
    <property type="entry name" value="Ctr"/>
    <property type="match status" value="2"/>
</dbReference>
<accession>A0A1I7YPY8</accession>
<keyword evidence="5" id="KW-1185">Reference proteome</keyword>
<reference evidence="6" key="1">
    <citation type="submission" date="2016-11" db="UniProtKB">
        <authorList>
            <consortium name="WormBaseParasite"/>
        </authorList>
    </citation>
    <scope>IDENTIFICATION</scope>
</reference>
<sequence length="167" mass="18512">MDHSHHGHPHDTIVPATQVVQDGGHGGHMGGHAMAFHFGSNEVVLFDFWKFQTPLGLLISCNVIVALCFLLESVRWFRVFRRHQRQNPEDDVSIVKRINAFLLADVVLFALQLTLGYALMLIFMTFNVWLCAATVLGEALANMTFRVLFPKLEASAASAATVETCCG</sequence>
<evidence type="ECO:0000256" key="4">
    <source>
        <dbReference type="RuleBase" id="RU367022"/>
    </source>
</evidence>
<evidence type="ECO:0000256" key="1">
    <source>
        <dbReference type="ARBA" id="ARBA00022692"/>
    </source>
</evidence>
<keyword evidence="2 4" id="KW-1133">Transmembrane helix</keyword>
<keyword evidence="4" id="KW-0187">Copper transport</keyword>
<name>A0A1I7YPY8_9BILA</name>
<evidence type="ECO:0000313" key="5">
    <source>
        <dbReference type="Proteomes" id="UP000095287"/>
    </source>
</evidence>
<dbReference type="GO" id="GO:0005375">
    <property type="term" value="F:copper ion transmembrane transporter activity"/>
    <property type="evidence" value="ECO:0007669"/>
    <property type="project" value="UniProtKB-UniRule"/>
</dbReference>
<keyword evidence="1 4" id="KW-0812">Transmembrane</keyword>
<organism evidence="5 6">
    <name type="scientific">Steinernema glaseri</name>
    <dbReference type="NCBI Taxonomy" id="37863"/>
    <lineage>
        <taxon>Eukaryota</taxon>
        <taxon>Metazoa</taxon>
        <taxon>Ecdysozoa</taxon>
        <taxon>Nematoda</taxon>
        <taxon>Chromadorea</taxon>
        <taxon>Rhabditida</taxon>
        <taxon>Tylenchina</taxon>
        <taxon>Panagrolaimomorpha</taxon>
        <taxon>Strongyloidoidea</taxon>
        <taxon>Steinernematidae</taxon>
        <taxon>Steinernema</taxon>
    </lineage>
</organism>
<feature type="transmembrane region" description="Helical" evidence="4">
    <location>
        <begin position="55"/>
        <end position="77"/>
    </location>
</feature>
<keyword evidence="4" id="KW-0406">Ion transport</keyword>
<dbReference type="InterPro" id="IPR007274">
    <property type="entry name" value="Cop_transporter"/>
</dbReference>
<dbReference type="Proteomes" id="UP000095287">
    <property type="component" value="Unplaced"/>
</dbReference>
<dbReference type="AlphaFoldDB" id="A0A1I7YPY8"/>